<feature type="compositionally biased region" description="Acidic residues" evidence="1">
    <location>
        <begin position="711"/>
        <end position="720"/>
    </location>
</feature>
<feature type="compositionally biased region" description="Basic residues" evidence="1">
    <location>
        <begin position="17"/>
        <end position="37"/>
    </location>
</feature>
<keyword evidence="4" id="KW-1185">Reference proteome</keyword>
<feature type="domain" description="Protein ENHANCED DISEASE RESISTANCE 2 C-terminal" evidence="2">
    <location>
        <begin position="275"/>
        <end position="510"/>
    </location>
</feature>
<feature type="region of interest" description="Disordered" evidence="1">
    <location>
        <begin position="14"/>
        <end position="48"/>
    </location>
</feature>
<dbReference type="Proteomes" id="UP000823749">
    <property type="component" value="Chromosome 12"/>
</dbReference>
<protein>
    <recommendedName>
        <fullName evidence="2">Protein ENHANCED DISEASE RESISTANCE 2 C-terminal domain-containing protein</fullName>
    </recommendedName>
</protein>
<sequence>MGACVSTPEGCVGGRLRSSKKKTSRKRKKGMIRRRASSRLSNNNLELDNKFTQPDRSFINPTFHGSTDEAWFDSAVILDSDCDEDFQSVPDDVLSLNGFEGISSIISIREANHEACTVHCSSNDQLQRQVDSSTGSCAQNSVTEVAKNSMPSDEADLRSKSAGPINEENHLVYRDEVSSADEGAGRQDGLLDNCGILPHNCLPCLNTTVPPVDKRRSLSSSPPSARKKAAGKHSFKWRDGHSNAALLSSKMLLRRPLAGSQVPFCPIDKKMLDSWSPIEPCTFKVRGENYFRDKKKELAPNYAAYYPFGVDVFLSPHKVNHVARFVELPVINSSGILPPILVVNAQILALKCSFWWPYRFRFIRLLFFKVKLTGKESILYYTLSCLTVTLRSFHCIFKKISECHELPLSNGFKSIFFFLEQRLLDDEVEKVKGFPMDTIVPFRERLKILGRVVNVDDLHLNAAERKLMHAYNEKPVLSRPQHEFFFGENYLEIDLDMHRFSYISRKGGTKLKNCRSRFYVVYVYLSDWDDRLPKLEGIVPSSLFVIGKLFEGMSGTQKFDLFFWYGILSSGYNLMSFYASQGQDSFEDAREVEYEMTSWMRKRWERKKNKDWNPEIGEASNGHFIFGVGDPVVEIAIMAMKRKIPESGSSPSLRRSKRLAAVSVEQSTEGRDEDEINVLLAGEHEEMSNSISHADNDSDGDSYGDNGDNNGDSDGDSDGETESHGGSDGESESDGAIKLPNLSNFVSRPVIEERSVAIGQLKKITRVPEILKDLGLNPICTYRGKANWTLVREFFAGIDPFKMDKDKRFMVSRPKSPRRELNANQAMLLHAVYNGFKPDIATLWWDTIYEAWCYNHPKASLPLGHLLTGFLHKGRKLPDLMQDKFGKEVTVIGRGTLGKSEGQSKFHRKAKNPATLEGIQNSLQSVLDNQFEMFARLRRVERVVCSPSSSLDED</sequence>
<feature type="compositionally biased region" description="Basic residues" evidence="1">
    <location>
        <begin position="225"/>
        <end position="234"/>
    </location>
</feature>
<gene>
    <name evidence="3" type="ORF">RHGRI_034514</name>
</gene>
<feature type="region of interest" description="Disordered" evidence="1">
    <location>
        <begin position="646"/>
        <end position="675"/>
    </location>
</feature>
<evidence type="ECO:0000313" key="4">
    <source>
        <dbReference type="Proteomes" id="UP000823749"/>
    </source>
</evidence>
<dbReference type="PANTHER" id="PTHR31558">
    <property type="entry name" value="CW14 PROTEIN"/>
    <property type="match status" value="1"/>
</dbReference>
<comment type="caution">
    <text evidence="3">The sequence shown here is derived from an EMBL/GenBank/DDBJ whole genome shotgun (WGS) entry which is preliminary data.</text>
</comment>
<organism evidence="3 4">
    <name type="scientific">Rhododendron griersonianum</name>
    <dbReference type="NCBI Taxonomy" id="479676"/>
    <lineage>
        <taxon>Eukaryota</taxon>
        <taxon>Viridiplantae</taxon>
        <taxon>Streptophyta</taxon>
        <taxon>Embryophyta</taxon>
        <taxon>Tracheophyta</taxon>
        <taxon>Spermatophyta</taxon>
        <taxon>Magnoliopsida</taxon>
        <taxon>eudicotyledons</taxon>
        <taxon>Gunneridae</taxon>
        <taxon>Pentapetalae</taxon>
        <taxon>asterids</taxon>
        <taxon>Ericales</taxon>
        <taxon>Ericaceae</taxon>
        <taxon>Ericoideae</taxon>
        <taxon>Rhodoreae</taxon>
        <taxon>Rhododendron</taxon>
    </lineage>
</organism>
<reference evidence="3" key="1">
    <citation type="submission" date="2020-08" db="EMBL/GenBank/DDBJ databases">
        <title>Plant Genome Project.</title>
        <authorList>
            <person name="Zhang R.-G."/>
        </authorList>
    </citation>
    <scope>NUCLEOTIDE SEQUENCE</scope>
    <source>
        <strain evidence="3">WSP0</strain>
        <tissue evidence="3">Leaf</tissue>
    </source>
</reference>
<dbReference type="InterPro" id="IPR009769">
    <property type="entry name" value="EDR2_C"/>
</dbReference>
<dbReference type="AlphaFoldDB" id="A0AAV6I0Y1"/>
<feature type="region of interest" description="Disordered" evidence="1">
    <location>
        <begin position="687"/>
        <end position="739"/>
    </location>
</feature>
<evidence type="ECO:0000259" key="2">
    <source>
        <dbReference type="Pfam" id="PF07059"/>
    </source>
</evidence>
<dbReference type="EMBL" id="JACTNZ010000012">
    <property type="protein sequence ID" value="KAG5522356.1"/>
    <property type="molecule type" value="Genomic_DNA"/>
</dbReference>
<dbReference type="Pfam" id="PF07059">
    <property type="entry name" value="EDR2_C"/>
    <property type="match status" value="1"/>
</dbReference>
<name>A0AAV6I0Y1_9ERIC</name>
<feature type="region of interest" description="Disordered" evidence="1">
    <location>
        <begin position="213"/>
        <end position="234"/>
    </location>
</feature>
<evidence type="ECO:0000256" key="1">
    <source>
        <dbReference type="SAM" id="MobiDB-lite"/>
    </source>
</evidence>
<proteinExistence type="predicted"/>
<accession>A0AAV6I0Y1</accession>
<evidence type="ECO:0000313" key="3">
    <source>
        <dbReference type="EMBL" id="KAG5522356.1"/>
    </source>
</evidence>
<dbReference type="PANTHER" id="PTHR31558:SF3">
    <property type="entry name" value="CW14 PROTEIN"/>
    <property type="match status" value="1"/>
</dbReference>